<dbReference type="GO" id="GO:0008168">
    <property type="term" value="F:methyltransferase activity"/>
    <property type="evidence" value="ECO:0007669"/>
    <property type="project" value="UniProtKB-KW"/>
</dbReference>
<dbReference type="CDD" id="cd02440">
    <property type="entry name" value="AdoMet_MTases"/>
    <property type="match status" value="1"/>
</dbReference>
<dbReference type="Proteomes" id="UP000198565">
    <property type="component" value="Unassembled WGS sequence"/>
</dbReference>
<protein>
    <submittedName>
        <fullName evidence="2">Methyltransferase domain-containing protein</fullName>
    </submittedName>
</protein>
<dbReference type="GO" id="GO:0032259">
    <property type="term" value="P:methylation"/>
    <property type="evidence" value="ECO:0007669"/>
    <property type="project" value="UniProtKB-KW"/>
</dbReference>
<evidence type="ECO:0000313" key="3">
    <source>
        <dbReference type="Proteomes" id="UP000198565"/>
    </source>
</evidence>
<reference evidence="3" key="1">
    <citation type="submission" date="2016-10" db="EMBL/GenBank/DDBJ databases">
        <authorList>
            <person name="Varghese N."/>
            <person name="Submissions S."/>
        </authorList>
    </citation>
    <scope>NUCLEOTIDE SEQUENCE [LARGE SCALE GENOMIC DNA]</scope>
    <source>
        <strain evidence="3">CGMCC 1.4250</strain>
    </source>
</reference>
<keyword evidence="3" id="KW-1185">Reference proteome</keyword>
<dbReference type="AlphaFoldDB" id="A0A1I4JPY8"/>
<keyword evidence="2" id="KW-0808">Transferase</keyword>
<name>A0A1I4JPY8_9BACI</name>
<dbReference type="SUPFAM" id="SSF53335">
    <property type="entry name" value="S-adenosyl-L-methionine-dependent methyltransferases"/>
    <property type="match status" value="1"/>
</dbReference>
<dbReference type="Gene3D" id="3.40.50.150">
    <property type="entry name" value="Vaccinia Virus protein VP39"/>
    <property type="match status" value="1"/>
</dbReference>
<dbReference type="OrthoDB" id="43862at2"/>
<dbReference type="InterPro" id="IPR025714">
    <property type="entry name" value="Methyltranfer_dom"/>
</dbReference>
<evidence type="ECO:0000259" key="1">
    <source>
        <dbReference type="Pfam" id="PF13847"/>
    </source>
</evidence>
<dbReference type="STRING" id="334253.SAMN04487943_10392"/>
<organism evidence="2 3">
    <name type="scientific">Gracilibacillus orientalis</name>
    <dbReference type="NCBI Taxonomy" id="334253"/>
    <lineage>
        <taxon>Bacteria</taxon>
        <taxon>Bacillati</taxon>
        <taxon>Bacillota</taxon>
        <taxon>Bacilli</taxon>
        <taxon>Bacillales</taxon>
        <taxon>Bacillaceae</taxon>
        <taxon>Gracilibacillus</taxon>
    </lineage>
</organism>
<feature type="domain" description="Methyltransferase" evidence="1">
    <location>
        <begin position="39"/>
        <end position="161"/>
    </location>
</feature>
<dbReference type="EMBL" id="FOTR01000003">
    <property type="protein sequence ID" value="SFL68534.1"/>
    <property type="molecule type" value="Genomic_DNA"/>
</dbReference>
<sequence length="240" mass="27723">MYEMSSYHELITQLGIDYTHPGGKAATQKWVKQIPENLENVLEVGCGTGETLRNLRHQTAAFLYGIDSSAEMVSKAKAKTSHLHHIEVMQQNIEDLLFTHQFFDLIISESVLAFTPIDNCLPKLTNLLKPNGQIILLEMAKSQTLPHIAEEKMKIFYQFPQLLSKEDWLKQLLDNGYETVYIEKVEKETKTPVTLPQHLSIDMLQTLNQHYQFNTEYAHDLHTYLFIAKKRGDTHDHTRN</sequence>
<dbReference type="PANTHER" id="PTHR43861">
    <property type="entry name" value="TRANS-ACONITATE 2-METHYLTRANSFERASE-RELATED"/>
    <property type="match status" value="1"/>
</dbReference>
<keyword evidence="2" id="KW-0489">Methyltransferase</keyword>
<dbReference type="Pfam" id="PF13847">
    <property type="entry name" value="Methyltransf_31"/>
    <property type="match status" value="1"/>
</dbReference>
<evidence type="ECO:0000313" key="2">
    <source>
        <dbReference type="EMBL" id="SFL68534.1"/>
    </source>
</evidence>
<gene>
    <name evidence="2" type="ORF">SAMN04487943_10392</name>
</gene>
<dbReference type="InterPro" id="IPR029063">
    <property type="entry name" value="SAM-dependent_MTases_sf"/>
</dbReference>
<proteinExistence type="predicted"/>
<accession>A0A1I4JPY8</accession>